<dbReference type="Pfam" id="PF01189">
    <property type="entry name" value="Methyltr_RsmB-F"/>
    <property type="match status" value="1"/>
</dbReference>
<feature type="domain" description="SAM-dependent MTase RsmB/NOP-type" evidence="14">
    <location>
        <begin position="168"/>
        <end position="430"/>
    </location>
</feature>
<name>A0A9D1N555_9FIRM</name>
<dbReference type="PANTHER" id="PTHR22807:SF53">
    <property type="entry name" value="RIBOSOMAL RNA SMALL SUBUNIT METHYLTRANSFERASE B-RELATED"/>
    <property type="match status" value="1"/>
</dbReference>
<evidence type="ECO:0000256" key="12">
    <source>
        <dbReference type="ARBA" id="ARBA00047283"/>
    </source>
</evidence>
<evidence type="ECO:0000313" key="16">
    <source>
        <dbReference type="Proteomes" id="UP000824130"/>
    </source>
</evidence>
<dbReference type="FunFam" id="3.40.50.150:FF:000022">
    <property type="entry name" value="Ribosomal RNA small subunit methyltransferase B"/>
    <property type="match status" value="1"/>
</dbReference>
<protein>
    <recommendedName>
        <fullName evidence="3">16S rRNA (cytosine(967)-C(5))-methyltransferase</fullName>
        <ecNumber evidence="3">2.1.1.176</ecNumber>
    </recommendedName>
    <alternativeName>
        <fullName evidence="10">16S rRNA m5C967 methyltransferase</fullName>
    </alternativeName>
    <alternativeName>
        <fullName evidence="11">rRNA (cytosine-C(5)-)-methyltransferase RsmB</fullName>
    </alternativeName>
</protein>
<comment type="catalytic activity">
    <reaction evidence="12">
        <text>cytidine(967) in 16S rRNA + S-adenosyl-L-methionine = 5-methylcytidine(967) in 16S rRNA + S-adenosyl-L-homocysteine + H(+)</text>
        <dbReference type="Rhea" id="RHEA:42748"/>
        <dbReference type="Rhea" id="RHEA-COMP:10219"/>
        <dbReference type="Rhea" id="RHEA-COMP:10220"/>
        <dbReference type="ChEBI" id="CHEBI:15378"/>
        <dbReference type="ChEBI" id="CHEBI:57856"/>
        <dbReference type="ChEBI" id="CHEBI:59789"/>
        <dbReference type="ChEBI" id="CHEBI:74483"/>
        <dbReference type="ChEBI" id="CHEBI:82748"/>
        <dbReference type="EC" id="2.1.1.176"/>
    </reaction>
</comment>
<keyword evidence="7 13" id="KW-0808">Transferase</keyword>
<proteinExistence type="inferred from homology"/>
<feature type="binding site" evidence="13">
    <location>
        <begin position="257"/>
        <end position="263"/>
    </location>
    <ligand>
        <name>S-adenosyl-L-methionine</name>
        <dbReference type="ChEBI" id="CHEBI:59789"/>
    </ligand>
</feature>
<sequence>MDANRKTAYLALMDVESRKAYSNLAINHQIIVNRPNSQGFVRELVYGVLESKLTLDYYIDQLLTDGIDSVRLPELTIIRMGIYQLGCMNSVPEYAAVNESVMLAKKYCRGKSGLVNGVLREYLNKKMQLRLPDRADDEVKYLSVKYSYAPWIVEMWLEYYSTDFVEELLRAGNETPPVTVRMNWLKVMKKDLISKLESQGFEAEEGKLCQNALNVRGSGLLDTEMYKLGMFTPQDESSMLVAEKVDPKHGDVVMDVCAAPGGKTTAIGERMNNSGKIIASDIYRRKLDIVDKEAKRLGITNIETRSWDATRVDSSMIYKADRVLVDAPCSGLGVTRRKPEIKYKAFSEDMALLPKKQLAILSASSHYVKPGGRLVYSTCTINPAENEKVTDTFLKKHPEFVKVERTLLLPNVNGTDGFFICVMDRKASIL</sequence>
<reference evidence="15" key="2">
    <citation type="journal article" date="2021" name="PeerJ">
        <title>Extensive microbial diversity within the chicken gut microbiome revealed by metagenomics and culture.</title>
        <authorList>
            <person name="Gilroy R."/>
            <person name="Ravi A."/>
            <person name="Getino M."/>
            <person name="Pursley I."/>
            <person name="Horton D.L."/>
            <person name="Alikhan N.F."/>
            <person name="Baker D."/>
            <person name="Gharbi K."/>
            <person name="Hall N."/>
            <person name="Watson M."/>
            <person name="Adriaenssens E.M."/>
            <person name="Foster-Nyarko E."/>
            <person name="Jarju S."/>
            <person name="Secka A."/>
            <person name="Antonio M."/>
            <person name="Oren A."/>
            <person name="Chaudhuri R.R."/>
            <person name="La Ragione R."/>
            <person name="Hildebrand F."/>
            <person name="Pallen M.J."/>
        </authorList>
    </citation>
    <scope>NUCLEOTIDE SEQUENCE</scope>
    <source>
        <strain evidence="15">ChiSjej4B22-8349</strain>
    </source>
</reference>
<evidence type="ECO:0000256" key="13">
    <source>
        <dbReference type="PROSITE-ProRule" id="PRU01023"/>
    </source>
</evidence>
<dbReference type="GO" id="GO:0008649">
    <property type="term" value="F:rRNA methyltransferase activity"/>
    <property type="evidence" value="ECO:0007669"/>
    <property type="project" value="InterPro"/>
</dbReference>
<dbReference type="Gene3D" id="1.10.940.10">
    <property type="entry name" value="NusB-like"/>
    <property type="match status" value="1"/>
</dbReference>
<dbReference type="EC" id="2.1.1.176" evidence="3"/>
<dbReference type="SUPFAM" id="SSF53335">
    <property type="entry name" value="S-adenosyl-L-methionine-dependent methyltransferases"/>
    <property type="match status" value="1"/>
</dbReference>
<evidence type="ECO:0000313" key="15">
    <source>
        <dbReference type="EMBL" id="HIU95121.1"/>
    </source>
</evidence>
<feature type="binding site" evidence="13">
    <location>
        <position position="326"/>
    </location>
    <ligand>
        <name>S-adenosyl-L-methionine</name>
        <dbReference type="ChEBI" id="CHEBI:59789"/>
    </ligand>
</feature>
<dbReference type="InterPro" id="IPR004573">
    <property type="entry name" value="rRNA_ssu_MeTfrase_B"/>
</dbReference>
<evidence type="ECO:0000259" key="14">
    <source>
        <dbReference type="PROSITE" id="PS51686"/>
    </source>
</evidence>
<accession>A0A9D1N555</accession>
<dbReference type="Pfam" id="PF01029">
    <property type="entry name" value="NusB"/>
    <property type="match status" value="1"/>
</dbReference>
<dbReference type="InterPro" id="IPR023267">
    <property type="entry name" value="RCMT"/>
</dbReference>
<evidence type="ECO:0000256" key="1">
    <source>
        <dbReference type="ARBA" id="ARBA00002724"/>
    </source>
</evidence>
<dbReference type="InterPro" id="IPR035926">
    <property type="entry name" value="NusB-like_sf"/>
</dbReference>
<keyword evidence="9 13" id="KW-0694">RNA-binding</keyword>
<evidence type="ECO:0000256" key="3">
    <source>
        <dbReference type="ARBA" id="ARBA00012140"/>
    </source>
</evidence>
<comment type="similarity">
    <text evidence="13">Belongs to the class I-like SAM-binding methyltransferase superfamily. RsmB/NOP family.</text>
</comment>
<dbReference type="InterPro" id="IPR006027">
    <property type="entry name" value="NusB_RsmB_TIM44"/>
</dbReference>
<reference evidence="15" key="1">
    <citation type="submission" date="2020-10" db="EMBL/GenBank/DDBJ databases">
        <authorList>
            <person name="Gilroy R."/>
        </authorList>
    </citation>
    <scope>NUCLEOTIDE SEQUENCE</scope>
    <source>
        <strain evidence="15">ChiSjej4B22-8349</strain>
    </source>
</reference>
<dbReference type="GO" id="GO:0005737">
    <property type="term" value="C:cytoplasm"/>
    <property type="evidence" value="ECO:0007669"/>
    <property type="project" value="UniProtKB-SubCell"/>
</dbReference>
<evidence type="ECO:0000256" key="5">
    <source>
        <dbReference type="ARBA" id="ARBA00022552"/>
    </source>
</evidence>
<evidence type="ECO:0000256" key="6">
    <source>
        <dbReference type="ARBA" id="ARBA00022603"/>
    </source>
</evidence>
<evidence type="ECO:0000256" key="2">
    <source>
        <dbReference type="ARBA" id="ARBA00004496"/>
    </source>
</evidence>
<gene>
    <name evidence="15" type="primary">rsmB</name>
    <name evidence="15" type="ORF">IAD25_00225</name>
</gene>
<dbReference type="PANTHER" id="PTHR22807">
    <property type="entry name" value="NOP2 YEAST -RELATED NOL1/NOP2/FMU SUN DOMAIN-CONTAINING"/>
    <property type="match status" value="1"/>
</dbReference>
<evidence type="ECO:0000256" key="4">
    <source>
        <dbReference type="ARBA" id="ARBA00022490"/>
    </source>
</evidence>
<feature type="active site" description="Nucleophile" evidence="13">
    <location>
        <position position="379"/>
    </location>
</feature>
<dbReference type="InterPro" id="IPR054728">
    <property type="entry name" value="RsmB-like_ferredoxin"/>
</dbReference>
<dbReference type="SUPFAM" id="SSF48013">
    <property type="entry name" value="NusB-like"/>
    <property type="match status" value="1"/>
</dbReference>
<dbReference type="NCBIfam" id="TIGR00563">
    <property type="entry name" value="rsmB"/>
    <property type="match status" value="1"/>
</dbReference>
<dbReference type="Gene3D" id="3.30.70.1170">
    <property type="entry name" value="Sun protein, domain 3"/>
    <property type="match status" value="1"/>
</dbReference>
<dbReference type="EMBL" id="DVOB01000006">
    <property type="protein sequence ID" value="HIU95121.1"/>
    <property type="molecule type" value="Genomic_DNA"/>
</dbReference>
<keyword evidence="6 13" id="KW-0489">Methyltransferase</keyword>
<feature type="binding site" evidence="13">
    <location>
        <position position="281"/>
    </location>
    <ligand>
        <name>S-adenosyl-L-methionine</name>
        <dbReference type="ChEBI" id="CHEBI:59789"/>
    </ligand>
</feature>
<dbReference type="NCBIfam" id="NF011494">
    <property type="entry name" value="PRK14902.1"/>
    <property type="match status" value="1"/>
</dbReference>
<evidence type="ECO:0000256" key="8">
    <source>
        <dbReference type="ARBA" id="ARBA00022691"/>
    </source>
</evidence>
<dbReference type="GO" id="GO:0003723">
    <property type="term" value="F:RNA binding"/>
    <property type="evidence" value="ECO:0007669"/>
    <property type="project" value="UniProtKB-UniRule"/>
</dbReference>
<feature type="binding site" evidence="13">
    <location>
        <position position="308"/>
    </location>
    <ligand>
        <name>S-adenosyl-L-methionine</name>
        <dbReference type="ChEBI" id="CHEBI:59789"/>
    </ligand>
</feature>
<dbReference type="AlphaFoldDB" id="A0A9D1N555"/>
<dbReference type="InterPro" id="IPR001678">
    <property type="entry name" value="MeTrfase_RsmB-F_NOP2_dom"/>
</dbReference>
<evidence type="ECO:0000256" key="10">
    <source>
        <dbReference type="ARBA" id="ARBA00030399"/>
    </source>
</evidence>
<evidence type="ECO:0000256" key="7">
    <source>
        <dbReference type="ARBA" id="ARBA00022679"/>
    </source>
</evidence>
<comment type="subcellular location">
    <subcellularLocation>
        <location evidence="2">Cytoplasm</location>
    </subcellularLocation>
</comment>
<dbReference type="PROSITE" id="PS51686">
    <property type="entry name" value="SAM_MT_RSMB_NOP"/>
    <property type="match status" value="1"/>
</dbReference>
<evidence type="ECO:0000256" key="9">
    <source>
        <dbReference type="ARBA" id="ARBA00022884"/>
    </source>
</evidence>
<comment type="caution">
    <text evidence="15">The sequence shown here is derived from an EMBL/GenBank/DDBJ whole genome shotgun (WGS) entry which is preliminary data.</text>
</comment>
<dbReference type="Gene3D" id="3.40.50.150">
    <property type="entry name" value="Vaccinia Virus protein VP39"/>
    <property type="match status" value="1"/>
</dbReference>
<evidence type="ECO:0000256" key="11">
    <source>
        <dbReference type="ARBA" id="ARBA00031088"/>
    </source>
</evidence>
<dbReference type="PRINTS" id="PR02008">
    <property type="entry name" value="RCMTFAMILY"/>
</dbReference>
<dbReference type="GO" id="GO:0006355">
    <property type="term" value="P:regulation of DNA-templated transcription"/>
    <property type="evidence" value="ECO:0007669"/>
    <property type="project" value="InterPro"/>
</dbReference>
<dbReference type="InterPro" id="IPR029063">
    <property type="entry name" value="SAM-dependent_MTases_sf"/>
</dbReference>
<comment type="function">
    <text evidence="1">Specifically methylates the cytosine at position 967 (m5C967) of 16S rRNA.</text>
</comment>
<dbReference type="Proteomes" id="UP000824130">
    <property type="component" value="Unassembled WGS sequence"/>
</dbReference>
<organism evidence="15 16">
    <name type="scientific">Candidatus Allocopromorpha excrementipullorum</name>
    <dbReference type="NCBI Taxonomy" id="2840743"/>
    <lineage>
        <taxon>Bacteria</taxon>
        <taxon>Bacillati</taxon>
        <taxon>Bacillota</taxon>
        <taxon>Clostridia</taxon>
        <taxon>Eubacteriales</taxon>
        <taxon>Eubacteriaceae</taxon>
        <taxon>Eubacteriaceae incertae sedis</taxon>
        <taxon>Candidatus Allocopromorpha</taxon>
    </lineage>
</organism>
<keyword evidence="5" id="KW-0698">rRNA processing</keyword>
<keyword evidence="4" id="KW-0963">Cytoplasm</keyword>
<keyword evidence="8 13" id="KW-0949">S-adenosyl-L-methionine</keyword>
<dbReference type="Pfam" id="PF22458">
    <property type="entry name" value="RsmF-B_ferredox"/>
    <property type="match status" value="1"/>
</dbReference>
<dbReference type="InterPro" id="IPR049560">
    <property type="entry name" value="MeTrfase_RsmB-F_NOP2_cat"/>
</dbReference>